<proteinExistence type="predicted"/>
<feature type="compositionally biased region" description="Basic and acidic residues" evidence="2">
    <location>
        <begin position="196"/>
        <end position="205"/>
    </location>
</feature>
<dbReference type="AlphaFoldDB" id="A0A4S9L9I0"/>
<organism evidence="3 4">
    <name type="scientific">Aureobasidium pullulans</name>
    <name type="common">Black yeast</name>
    <name type="synonym">Pullularia pullulans</name>
    <dbReference type="NCBI Taxonomy" id="5580"/>
    <lineage>
        <taxon>Eukaryota</taxon>
        <taxon>Fungi</taxon>
        <taxon>Dikarya</taxon>
        <taxon>Ascomycota</taxon>
        <taxon>Pezizomycotina</taxon>
        <taxon>Dothideomycetes</taxon>
        <taxon>Dothideomycetidae</taxon>
        <taxon>Dothideales</taxon>
        <taxon>Saccotheciaceae</taxon>
        <taxon>Aureobasidium</taxon>
    </lineage>
</organism>
<feature type="coiled-coil region" evidence="1">
    <location>
        <begin position="224"/>
        <end position="251"/>
    </location>
</feature>
<protein>
    <submittedName>
        <fullName evidence="3">Uncharacterized protein</fullName>
    </submittedName>
</protein>
<evidence type="ECO:0000256" key="1">
    <source>
        <dbReference type="SAM" id="Coils"/>
    </source>
</evidence>
<reference evidence="3 4" key="1">
    <citation type="submission" date="2018-10" db="EMBL/GenBank/DDBJ databases">
        <title>Fifty Aureobasidium pullulans genomes reveal a recombining polyextremotolerant generalist.</title>
        <authorList>
            <person name="Gostincar C."/>
            <person name="Turk M."/>
            <person name="Zajc J."/>
            <person name="Gunde-Cimerman N."/>
        </authorList>
    </citation>
    <scope>NUCLEOTIDE SEQUENCE [LARGE SCALE GENOMIC DNA]</scope>
    <source>
        <strain evidence="3 4">EXF-6604</strain>
    </source>
</reference>
<dbReference type="EMBL" id="QZBD01000178">
    <property type="protein sequence ID" value="THY25668.1"/>
    <property type="molecule type" value="Genomic_DNA"/>
</dbReference>
<name>A0A4S9L9I0_AURPU</name>
<evidence type="ECO:0000313" key="4">
    <source>
        <dbReference type="Proteomes" id="UP000306584"/>
    </source>
</evidence>
<feature type="compositionally biased region" description="Basic and acidic residues" evidence="2">
    <location>
        <begin position="156"/>
        <end position="188"/>
    </location>
</feature>
<keyword evidence="1" id="KW-0175">Coiled coil</keyword>
<accession>A0A4S9L9I0</accession>
<sequence>MGFRSPNLELCCSFVERAFSKTVSLSVFRPRINSTQQSQIRSCLSDIQSLPIRVTFPQLPRSCPFSALLVVQARLPTPDTPISRPQHRIANTSSDIEANRGFWLLSTLYSPMTYRHISSHTVFDPSSQRIVTSTAPPPASMATAEEDAIEATIKSEAAEEEKSKKIFEDVSKKREQKDKNHGINERSHVSSSDTIHMLERKRTSLSSRELEGLKKKLKDLKGGVMSLDVGLEEAEERLKKARQKLVDMEMEEKLNESTPTSLAR</sequence>
<gene>
    <name evidence="3" type="ORF">D6D01_05018</name>
</gene>
<evidence type="ECO:0000256" key="2">
    <source>
        <dbReference type="SAM" id="MobiDB-lite"/>
    </source>
</evidence>
<feature type="region of interest" description="Disordered" evidence="2">
    <location>
        <begin position="155"/>
        <end position="205"/>
    </location>
</feature>
<dbReference type="Proteomes" id="UP000306584">
    <property type="component" value="Unassembled WGS sequence"/>
</dbReference>
<evidence type="ECO:0000313" key="3">
    <source>
        <dbReference type="EMBL" id="THY25668.1"/>
    </source>
</evidence>
<comment type="caution">
    <text evidence="3">The sequence shown here is derived from an EMBL/GenBank/DDBJ whole genome shotgun (WGS) entry which is preliminary data.</text>
</comment>